<evidence type="ECO:0000313" key="1">
    <source>
        <dbReference type="EMBL" id="HGZ11893.1"/>
    </source>
</evidence>
<comment type="caution">
    <text evidence="1">The sequence shown here is derived from an EMBL/GenBank/DDBJ whole genome shotgun (WGS) entry which is preliminary data.</text>
</comment>
<dbReference type="AlphaFoldDB" id="A0A7C5AMK3"/>
<name>A0A7C5AMK3_9BACT</name>
<organism evidence="1">
    <name type="scientific">Desulfobacca acetoxidans</name>
    <dbReference type="NCBI Taxonomy" id="60893"/>
    <lineage>
        <taxon>Bacteria</taxon>
        <taxon>Pseudomonadati</taxon>
        <taxon>Thermodesulfobacteriota</taxon>
        <taxon>Desulfobaccia</taxon>
        <taxon>Desulfobaccales</taxon>
        <taxon>Desulfobaccaceae</taxon>
        <taxon>Desulfobacca</taxon>
    </lineage>
</organism>
<proteinExistence type="predicted"/>
<gene>
    <name evidence="1" type="ORF">ENW48_06705</name>
</gene>
<dbReference type="EMBL" id="DTKJ01000045">
    <property type="protein sequence ID" value="HGZ11893.1"/>
    <property type="molecule type" value="Genomic_DNA"/>
</dbReference>
<reference evidence="1" key="1">
    <citation type="journal article" date="2020" name="mSystems">
        <title>Genome- and Community-Level Interaction Insights into Carbon Utilization and Element Cycling Functions of Hydrothermarchaeota in Hydrothermal Sediment.</title>
        <authorList>
            <person name="Zhou Z."/>
            <person name="Liu Y."/>
            <person name="Xu W."/>
            <person name="Pan J."/>
            <person name="Luo Z.H."/>
            <person name="Li M."/>
        </authorList>
    </citation>
    <scope>NUCLEOTIDE SEQUENCE [LARGE SCALE GENOMIC DNA]</scope>
    <source>
        <strain evidence="1">SpSt-853</strain>
    </source>
</reference>
<protein>
    <submittedName>
        <fullName evidence="1">Uncharacterized protein</fullName>
    </submittedName>
</protein>
<sequence length="62" mass="7237">MAMTTCRHFKPRSNCHPEVCRYWDDHDPNWPAQCKHPAVTACETRGLKYVPRDDSDDDGYPD</sequence>
<accession>A0A7C5AMK3</accession>